<dbReference type="InterPro" id="IPR019312">
    <property type="entry name" value="CNOT11"/>
</dbReference>
<accession>A0A165MG12</accession>
<dbReference type="GO" id="GO:0030014">
    <property type="term" value="C:CCR4-NOT complex"/>
    <property type="evidence" value="ECO:0007669"/>
    <property type="project" value="InterPro"/>
</dbReference>
<feature type="compositionally biased region" description="Polar residues" evidence="1">
    <location>
        <begin position="182"/>
        <end position="196"/>
    </location>
</feature>
<feature type="region of interest" description="Disordered" evidence="1">
    <location>
        <begin position="176"/>
        <end position="196"/>
    </location>
</feature>
<dbReference type="AlphaFoldDB" id="A0A165MG12"/>
<dbReference type="InParanoid" id="A0A165MG12"/>
<keyword evidence="3" id="KW-1185">Reference proteome</keyword>
<evidence type="ECO:0000256" key="1">
    <source>
        <dbReference type="SAM" id="MobiDB-lite"/>
    </source>
</evidence>
<evidence type="ECO:0000313" key="2">
    <source>
        <dbReference type="EMBL" id="KZV99211.1"/>
    </source>
</evidence>
<protein>
    <submittedName>
        <fullName evidence="2">Uncharacterized protein</fullName>
    </submittedName>
</protein>
<name>A0A165MG12_EXIGL</name>
<dbReference type="OrthoDB" id="3226845at2759"/>
<gene>
    <name evidence="2" type="ORF">EXIGLDRAFT_725845</name>
</gene>
<proteinExistence type="predicted"/>
<organism evidence="2 3">
    <name type="scientific">Exidia glandulosa HHB12029</name>
    <dbReference type="NCBI Taxonomy" id="1314781"/>
    <lineage>
        <taxon>Eukaryota</taxon>
        <taxon>Fungi</taxon>
        <taxon>Dikarya</taxon>
        <taxon>Basidiomycota</taxon>
        <taxon>Agaricomycotina</taxon>
        <taxon>Agaricomycetes</taxon>
        <taxon>Auriculariales</taxon>
        <taxon>Exidiaceae</taxon>
        <taxon>Exidia</taxon>
    </lineage>
</organism>
<evidence type="ECO:0000313" key="3">
    <source>
        <dbReference type="Proteomes" id="UP000077266"/>
    </source>
</evidence>
<reference evidence="2 3" key="1">
    <citation type="journal article" date="2016" name="Mol. Biol. Evol.">
        <title>Comparative Genomics of Early-Diverging Mushroom-Forming Fungi Provides Insights into the Origins of Lignocellulose Decay Capabilities.</title>
        <authorList>
            <person name="Nagy L.G."/>
            <person name="Riley R."/>
            <person name="Tritt A."/>
            <person name="Adam C."/>
            <person name="Daum C."/>
            <person name="Floudas D."/>
            <person name="Sun H."/>
            <person name="Yadav J.S."/>
            <person name="Pangilinan J."/>
            <person name="Larsson K.H."/>
            <person name="Matsuura K."/>
            <person name="Barry K."/>
            <person name="Labutti K."/>
            <person name="Kuo R."/>
            <person name="Ohm R.A."/>
            <person name="Bhattacharya S.S."/>
            <person name="Shirouzu T."/>
            <person name="Yoshinaga Y."/>
            <person name="Martin F.M."/>
            <person name="Grigoriev I.V."/>
            <person name="Hibbett D.S."/>
        </authorList>
    </citation>
    <scope>NUCLEOTIDE SEQUENCE [LARGE SCALE GENOMIC DNA]</scope>
    <source>
        <strain evidence="2 3">HHB12029</strain>
    </source>
</reference>
<dbReference type="Proteomes" id="UP000077266">
    <property type="component" value="Unassembled WGS sequence"/>
</dbReference>
<dbReference type="EMBL" id="KV425911">
    <property type="protein sequence ID" value="KZV99211.1"/>
    <property type="molecule type" value="Genomic_DNA"/>
</dbReference>
<sequence length="564" mass="58232">MSAPGMLTLDSACALHAQEFLARTTSDPSSRFSTALGRVLPQVTENRLPAAERILSAYLLHAIYSPVSIELNPFRSALADAFARERALALNGQGGRAAVVWVLWKLVRGQGAELDGLSPNALALTPLADEHNPARLDIGGGDASEEPGISHSGSLVNPDDSFVGEHNAPAPAPVAGVIGQPKATSSTATTPKGTLSPEQLIQGFSSLNVHSPESQSSPDIDPVARALELLASACVRVLTLAEQRTLKPHLPTLAAPVSLLNPPDLASLVQNNPSVGADYIAALLSAPPPVGTQLAFLATAPRTPSIREWMDAIARLPPFLASFDFMGRLLRDETPVAQPSSQPAAGSSRSAALMGTTAAEGGLLVKPSGSVGSMSTLSSPHNGGMVILPGVHMPTQSGFSPLQPSAMSTAGTAVGDASITSDMVISPATSSGSIGGASTVLGTTPRLPGLSALGFDGGVRSSIAASSSTVGEVARADALGGFISGCIAWIEMAERDEREGLVADDRVARGVAGLSRFFISLLKLRIVDPRDDAQTAEMSAFALAHSRFEEALSVYRMLARQEGF</sequence>
<dbReference type="Pfam" id="PF10155">
    <property type="entry name" value="CNOT11"/>
    <property type="match status" value="1"/>
</dbReference>
<dbReference type="STRING" id="1314781.A0A165MG12"/>